<dbReference type="InterPro" id="IPR029071">
    <property type="entry name" value="Ubiquitin-like_domsf"/>
</dbReference>
<evidence type="ECO:0000256" key="12">
    <source>
        <dbReference type="ARBA" id="ARBA00023136"/>
    </source>
</evidence>
<feature type="domain" description="Phorbol-ester/DAG-type" evidence="15">
    <location>
        <begin position="134"/>
        <end position="185"/>
    </location>
</feature>
<dbReference type="SMART" id="SM00046">
    <property type="entry name" value="DAGKc"/>
    <property type="match status" value="1"/>
</dbReference>
<dbReference type="PROSITE" id="PS50146">
    <property type="entry name" value="DAGK"/>
    <property type="match status" value="1"/>
</dbReference>
<keyword evidence="18" id="KW-1185">Reference proteome</keyword>
<feature type="compositionally biased region" description="Low complexity" evidence="14">
    <location>
        <begin position="1306"/>
        <end position="1318"/>
    </location>
</feature>
<dbReference type="InterPro" id="IPR035979">
    <property type="entry name" value="RBD_domain_sf"/>
</dbReference>
<comment type="similarity">
    <text evidence="3 13">Belongs to the eukaryotic diacylglycerol kinase family.</text>
</comment>
<keyword evidence="11 13" id="KW-0067">ATP-binding</keyword>
<dbReference type="GO" id="GO:0016020">
    <property type="term" value="C:membrane"/>
    <property type="evidence" value="ECO:0007669"/>
    <property type="project" value="UniProtKB-SubCell"/>
</dbReference>
<evidence type="ECO:0000256" key="1">
    <source>
        <dbReference type="ARBA" id="ARBA00001383"/>
    </source>
</evidence>
<feature type="compositionally biased region" description="Basic and acidic residues" evidence="14">
    <location>
        <begin position="410"/>
        <end position="419"/>
    </location>
</feature>
<keyword evidence="6" id="KW-0677">Repeat</keyword>
<feature type="compositionally biased region" description="Polar residues" evidence="14">
    <location>
        <begin position="284"/>
        <end position="303"/>
    </location>
</feature>
<dbReference type="InterPro" id="IPR000756">
    <property type="entry name" value="Diacylglycerol_kin_accessory"/>
</dbReference>
<reference evidence="18" key="1">
    <citation type="submission" date="2024-06" db="UniProtKB">
        <authorList>
            <consortium name="RefSeq"/>
        </authorList>
    </citation>
    <scope>NUCLEOTIDE SEQUENCE [LARGE SCALE GENOMIC DNA]</scope>
    <source>
        <strain evidence="18">MV2-25</strain>
    </source>
</reference>
<dbReference type="GO" id="GO:0003676">
    <property type="term" value="F:nucleic acid binding"/>
    <property type="evidence" value="ECO:0007669"/>
    <property type="project" value="InterPro"/>
</dbReference>
<feature type="region of interest" description="Disordered" evidence="14">
    <location>
        <begin position="1278"/>
        <end position="1328"/>
    </location>
</feature>
<feature type="domain" description="DAGKc" evidence="16">
    <location>
        <begin position="1140"/>
        <end position="1278"/>
    </location>
</feature>
<evidence type="ECO:0000256" key="2">
    <source>
        <dbReference type="ARBA" id="ARBA00004370"/>
    </source>
</evidence>
<feature type="compositionally biased region" description="Low complexity" evidence="14">
    <location>
        <begin position="1557"/>
        <end position="1578"/>
    </location>
</feature>
<dbReference type="Pfam" id="PF00788">
    <property type="entry name" value="RA"/>
    <property type="match status" value="2"/>
</dbReference>
<dbReference type="SUPFAM" id="SSF57889">
    <property type="entry name" value="Cysteine-rich domain"/>
    <property type="match status" value="3"/>
</dbReference>
<dbReference type="PROSITE" id="PS00479">
    <property type="entry name" value="ZF_DAG_PE_1"/>
    <property type="match status" value="2"/>
</dbReference>
<dbReference type="FunFam" id="2.60.200.40:FF:000004">
    <property type="entry name" value="Diacylglycerol kinase"/>
    <property type="match status" value="1"/>
</dbReference>
<evidence type="ECO:0000313" key="18">
    <source>
        <dbReference type="Proteomes" id="UP000001819"/>
    </source>
</evidence>
<feature type="domain" description="Phorbol-ester/DAG-type" evidence="15">
    <location>
        <begin position="68"/>
        <end position="116"/>
    </location>
</feature>
<reference evidence="19" key="2">
    <citation type="submission" date="2025-08" db="UniProtKB">
        <authorList>
            <consortium name="RefSeq"/>
        </authorList>
    </citation>
    <scope>IDENTIFICATION</scope>
    <source>
        <strain evidence="19">MV-25-SWS-2005</strain>
        <tissue evidence="19">Whole body</tissue>
    </source>
</reference>
<dbReference type="GO" id="GO:0004143">
    <property type="term" value="F:ATP-dependent diacylglycerol kinase activity"/>
    <property type="evidence" value="ECO:0007669"/>
    <property type="project" value="UniProtKB-EC"/>
</dbReference>
<accession>A0A6I8VY79</accession>
<feature type="compositionally biased region" description="Low complexity" evidence="14">
    <location>
        <begin position="397"/>
        <end position="406"/>
    </location>
</feature>
<dbReference type="CDD" id="cd20854">
    <property type="entry name" value="C1_DGKtheta_typeV_rpt3"/>
    <property type="match status" value="1"/>
</dbReference>
<dbReference type="FunFam" id="3.30.60.20:FF:000002">
    <property type="entry name" value="Diacylglycerol kinase"/>
    <property type="match status" value="1"/>
</dbReference>
<dbReference type="CDD" id="cd20803">
    <property type="entry name" value="C1_DGKtheta_typeV_rpt1"/>
    <property type="match status" value="1"/>
</dbReference>
<dbReference type="SMART" id="SM00045">
    <property type="entry name" value="DAGKa"/>
    <property type="match status" value="1"/>
</dbReference>
<evidence type="ECO:0000256" key="11">
    <source>
        <dbReference type="ARBA" id="ARBA00022840"/>
    </source>
</evidence>
<evidence type="ECO:0000259" key="16">
    <source>
        <dbReference type="PROSITE" id="PS50146"/>
    </source>
</evidence>
<dbReference type="InterPro" id="IPR020454">
    <property type="entry name" value="DAG/PE-bd"/>
</dbReference>
<dbReference type="InterPro" id="IPR000159">
    <property type="entry name" value="RA_dom"/>
</dbReference>
<feature type="region of interest" description="Disordered" evidence="14">
    <location>
        <begin position="475"/>
        <end position="494"/>
    </location>
</feature>
<keyword evidence="10" id="KW-0862">Zinc</keyword>
<dbReference type="FunFam" id="3.30.60.20:FF:000058">
    <property type="entry name" value="Diacylglycerol kinase"/>
    <property type="match status" value="1"/>
</dbReference>
<dbReference type="EC" id="2.7.1.107" evidence="13"/>
<evidence type="ECO:0000256" key="9">
    <source>
        <dbReference type="ARBA" id="ARBA00022777"/>
    </source>
</evidence>
<dbReference type="RefSeq" id="XP_033236056.1">
    <property type="nucleotide sequence ID" value="XM_033380165.1"/>
</dbReference>
<feature type="compositionally biased region" description="Basic and acidic residues" evidence="14">
    <location>
        <begin position="825"/>
        <end position="854"/>
    </location>
</feature>
<name>A0A6I8VY79_DROPS</name>
<feature type="compositionally biased region" description="Acidic residues" evidence="14">
    <location>
        <begin position="304"/>
        <end position="326"/>
    </location>
</feature>
<dbReference type="Gene3D" id="3.40.50.10330">
    <property type="entry name" value="Probable inorganic polyphosphate/atp-NAD kinase, domain 1"/>
    <property type="match status" value="1"/>
</dbReference>
<evidence type="ECO:0000256" key="13">
    <source>
        <dbReference type="RuleBase" id="RU361128"/>
    </source>
</evidence>
<dbReference type="FunFam" id="3.40.50.10330:FF:000011">
    <property type="entry name" value="Diacylglycerol kinase"/>
    <property type="match status" value="1"/>
</dbReference>
<dbReference type="Pfam" id="PF00130">
    <property type="entry name" value="C1_1"/>
    <property type="match status" value="2"/>
</dbReference>
<dbReference type="InterPro" id="IPR056392">
    <property type="entry name" value="DGKtheta_RBD"/>
</dbReference>
<proteinExistence type="inferred from homology"/>
<keyword evidence="12" id="KW-0472">Membrane</keyword>
<comment type="catalytic activity">
    <reaction evidence="1 13">
        <text>a 1,2-diacyl-sn-glycerol + ATP = a 1,2-diacyl-sn-glycero-3-phosphate + ADP + H(+)</text>
        <dbReference type="Rhea" id="RHEA:10272"/>
        <dbReference type="ChEBI" id="CHEBI:15378"/>
        <dbReference type="ChEBI" id="CHEBI:17815"/>
        <dbReference type="ChEBI" id="CHEBI:30616"/>
        <dbReference type="ChEBI" id="CHEBI:58608"/>
        <dbReference type="ChEBI" id="CHEBI:456216"/>
        <dbReference type="EC" id="2.7.1.107"/>
    </reaction>
</comment>
<dbReference type="CDD" id="cd17111">
    <property type="entry name" value="RA1_DAGK-theta"/>
    <property type="match status" value="1"/>
</dbReference>
<feature type="compositionally biased region" description="Basic and acidic residues" evidence="14">
    <location>
        <begin position="763"/>
        <end position="776"/>
    </location>
</feature>
<dbReference type="GO" id="GO:0008270">
    <property type="term" value="F:zinc ion binding"/>
    <property type="evidence" value="ECO:0007669"/>
    <property type="project" value="UniProtKB-KW"/>
</dbReference>
<dbReference type="GO" id="GO:0005524">
    <property type="term" value="F:ATP binding"/>
    <property type="evidence" value="ECO:0007669"/>
    <property type="project" value="UniProtKB-KW"/>
</dbReference>
<dbReference type="KEGG" id="dpo:4801746"/>
<evidence type="ECO:0000313" key="19">
    <source>
        <dbReference type="RefSeq" id="XP_033236056.1"/>
    </source>
</evidence>
<dbReference type="PROSITE" id="PS50200">
    <property type="entry name" value="RA"/>
    <property type="match status" value="1"/>
</dbReference>
<dbReference type="FunCoup" id="A0A6I8VY79">
    <property type="interactions" value="583"/>
</dbReference>
<protein>
    <recommendedName>
        <fullName evidence="13">Diacylglycerol kinase</fullName>
        <shortName evidence="13">DAG kinase</shortName>
        <ecNumber evidence="13">2.7.1.107</ecNumber>
    </recommendedName>
</protein>
<feature type="domain" description="Phorbol-ester/DAG-type" evidence="15">
    <location>
        <begin position="5"/>
        <end position="55"/>
    </location>
</feature>
<comment type="subcellular location">
    <subcellularLocation>
        <location evidence="2">Membrane</location>
    </subcellularLocation>
</comment>
<feature type="compositionally biased region" description="Low complexity" evidence="14">
    <location>
        <begin position="552"/>
        <end position="573"/>
    </location>
</feature>
<dbReference type="SUPFAM" id="SSF54928">
    <property type="entry name" value="RNA-binding domain, RBD"/>
    <property type="match status" value="1"/>
</dbReference>
<keyword evidence="8" id="KW-0863">Zinc-finger</keyword>
<feature type="region of interest" description="Disordered" evidence="14">
    <location>
        <begin position="284"/>
        <end position="326"/>
    </location>
</feature>
<keyword evidence="7 13" id="KW-0547">Nucleotide-binding</keyword>
<evidence type="ECO:0000256" key="3">
    <source>
        <dbReference type="ARBA" id="ARBA00009280"/>
    </source>
</evidence>
<dbReference type="InParanoid" id="A0A6I8VY79"/>
<feature type="compositionally biased region" description="Low complexity" evidence="14">
    <location>
        <begin position="510"/>
        <end position="521"/>
    </location>
</feature>
<feature type="region of interest" description="Disordered" evidence="14">
    <location>
        <begin position="601"/>
        <end position="631"/>
    </location>
</feature>
<dbReference type="Proteomes" id="UP000001819">
    <property type="component" value="Chromosome 2"/>
</dbReference>
<evidence type="ECO:0000259" key="17">
    <source>
        <dbReference type="PROSITE" id="PS50200"/>
    </source>
</evidence>
<keyword evidence="9 13" id="KW-0418">Kinase</keyword>
<dbReference type="Pfam" id="PF00781">
    <property type="entry name" value="DAGK_cat"/>
    <property type="match status" value="1"/>
</dbReference>
<dbReference type="PROSITE" id="PS50081">
    <property type="entry name" value="ZF_DAG_PE_2"/>
    <property type="match status" value="3"/>
</dbReference>
<dbReference type="Gene3D" id="3.10.20.90">
    <property type="entry name" value="Phosphatidylinositol 3-kinase Catalytic Subunit, Chain A, domain 1"/>
    <property type="match status" value="1"/>
</dbReference>
<feature type="region of interest" description="Disordered" evidence="14">
    <location>
        <begin position="510"/>
        <end position="573"/>
    </location>
</feature>
<dbReference type="Pfam" id="PF00609">
    <property type="entry name" value="DAGK_acc"/>
    <property type="match status" value="1"/>
</dbReference>
<dbReference type="SUPFAM" id="SSF54236">
    <property type="entry name" value="Ubiquitin-like"/>
    <property type="match status" value="2"/>
</dbReference>
<dbReference type="InterPro" id="IPR001206">
    <property type="entry name" value="Diacylglycerol_kinase_cat_dom"/>
</dbReference>
<dbReference type="InterPro" id="IPR046349">
    <property type="entry name" value="C1-like_sf"/>
</dbReference>
<dbReference type="PANTHER" id="PTHR11255:SF54">
    <property type="entry name" value="DIACYLGLYCEROL KINASE THETA"/>
    <property type="match status" value="1"/>
</dbReference>
<dbReference type="SMART" id="SM00109">
    <property type="entry name" value="C1"/>
    <property type="match status" value="3"/>
</dbReference>
<dbReference type="InterPro" id="IPR017438">
    <property type="entry name" value="ATP-NAD_kinase_N"/>
</dbReference>
<evidence type="ECO:0000256" key="6">
    <source>
        <dbReference type="ARBA" id="ARBA00022737"/>
    </source>
</evidence>
<feature type="compositionally biased region" description="Basic residues" evidence="14">
    <location>
        <begin position="601"/>
        <end position="616"/>
    </location>
</feature>
<feature type="compositionally biased region" description="Gly residues" evidence="14">
    <location>
        <begin position="811"/>
        <end position="821"/>
    </location>
</feature>
<feature type="region of interest" description="Disordered" evidence="14">
    <location>
        <begin position="1557"/>
        <end position="1601"/>
    </location>
</feature>
<dbReference type="Gene3D" id="3.30.60.20">
    <property type="match status" value="2"/>
</dbReference>
<dbReference type="GO" id="GO:0007200">
    <property type="term" value="P:phospholipase C-activating G protein-coupled receptor signaling pathway"/>
    <property type="evidence" value="ECO:0007669"/>
    <property type="project" value="InterPro"/>
</dbReference>
<dbReference type="InterPro" id="IPR016064">
    <property type="entry name" value="NAD/diacylglycerol_kinase_sf"/>
</dbReference>
<dbReference type="SUPFAM" id="SSF111331">
    <property type="entry name" value="NAD kinase/diacylglycerol kinase-like"/>
    <property type="match status" value="1"/>
</dbReference>
<feature type="compositionally biased region" description="Basic and acidic residues" evidence="14">
    <location>
        <begin position="428"/>
        <end position="451"/>
    </location>
</feature>
<feature type="region of interest" description="Disordered" evidence="14">
    <location>
        <begin position="743"/>
        <end position="854"/>
    </location>
</feature>
<evidence type="ECO:0000256" key="7">
    <source>
        <dbReference type="ARBA" id="ARBA00022741"/>
    </source>
</evidence>
<evidence type="ECO:0000256" key="10">
    <source>
        <dbReference type="ARBA" id="ARBA00022833"/>
    </source>
</evidence>
<evidence type="ECO:0000256" key="5">
    <source>
        <dbReference type="ARBA" id="ARBA00022723"/>
    </source>
</evidence>
<feature type="compositionally biased region" description="Gly residues" evidence="14">
    <location>
        <begin position="620"/>
        <end position="631"/>
    </location>
</feature>
<evidence type="ECO:0000256" key="14">
    <source>
        <dbReference type="SAM" id="MobiDB-lite"/>
    </source>
</evidence>
<dbReference type="Pfam" id="PF24099">
    <property type="entry name" value="RBD_DGKtheta"/>
    <property type="match status" value="1"/>
</dbReference>
<evidence type="ECO:0000256" key="8">
    <source>
        <dbReference type="ARBA" id="ARBA00022771"/>
    </source>
</evidence>
<dbReference type="CDD" id="cd20804">
    <property type="entry name" value="C1_DGKtheta_typeV_rpt2"/>
    <property type="match status" value="1"/>
</dbReference>
<keyword evidence="4 13" id="KW-0808">Transferase</keyword>
<dbReference type="InterPro" id="IPR002219">
    <property type="entry name" value="PKC_DAG/PE"/>
</dbReference>
<dbReference type="PANTHER" id="PTHR11255">
    <property type="entry name" value="DIACYLGLYCEROL KINASE"/>
    <property type="match status" value="1"/>
</dbReference>
<gene>
    <name evidence="19" type="primary">LOC4801746</name>
</gene>
<dbReference type="SMART" id="SM00314">
    <property type="entry name" value="RA"/>
    <property type="match status" value="2"/>
</dbReference>
<dbReference type="CDD" id="cd01783">
    <property type="entry name" value="RA2_DAGK-theta"/>
    <property type="match status" value="1"/>
</dbReference>
<sequence>MADGGHSFVKKTFHKPTYCHHCSDLLWGLIQQGYICEVCNFIIHERCVTNVVTPCSGIAPCIIKNPVAHCWSEPTHHKRKFCTVCRKRLDETPAVHCLVCEYFAHIECQDFAVPDCTENATYVPGKELLNVKHQHHWREGNLPSTSKCAYCKKTCWSSECLTGYRCEWCGMTTHAGCRMYLPTECNFGILQPIYLPPHSVSIPRTEVPIEAIIGVQVKSKTTLVRDYSCPSPDLSAGSGPGSGTGSGTVPGVVCLRELLELHRQRLEQSKQHFLLSSPPTPTSCGSISLCHSPTPSLTVGETSTELEPDQDRPDDDQEEDEDEDYVATEADSALQLTTSTSNVLGPLQKSPSTNSSLHLLYTSIFRKLGPGRRRRKRGGGISQSEEDDEEDEDEVDGGVCDISGGDISDDYDHCDVSLRRRERAARRQPREVSETDYHGDVEMETAPRESCYETSDTGGELTNTDELDSSMNLISNLSYNSSNSNTSHASRTAHPPTVAVTGTAAAPANATATAAANSPNPKTGAALAAKPKPKTILSVSKHKHKVGGKGGSLSSPNSSDCSSASPSAPASGSLTHTLLQLSPVGRSKSFQEPGVSVSRYKKYGRGLFRRRSKRSPKNTAGGGVAGGGGGVKSNYSLDRLSQNIEITIQDEDGNYRPYDDNYHMLARRSGGHDATDVDDDVCFDDLYLDDRPGGQSDDLAAFAGDISDGGASSRSRASDASDGHVLGRLLRHVRGLSVGWRKPRYQKRRARSISEEFSSGDTPRFKDEESASKTESGHGPSSGGGGERGGASGSGGGGGGSSTAGGSAAPSGGGGGGGGSSGHYSRPDSAGHKSDAKSEAKMERDREKKEKEREEKDIEMIKVFDGNNSFRRQQYRVIIVQRTYTLEQLLTTALRAFHITRDPQAFYLTDMYAPAGMEDTPMLDPTPVLSLVHLEGKRPAIYVRFHDKEKGHVRVYPGKLQCALEDPYVSVPVDNNTVIKDLIRDALDKFGLQDNQIQDYRCSEVLLDRGVTERILSWNERPWDIMKQLGKDSIRQMELMRFYMQHKQDPHGPNIALFVGNLPTGLSQRNYEQILNKYVTDENKFISIGPIYYEYGSVVLTFEDAQKAVRAFYNLRETIIEDKKLLVLLLPNIEPSMVPSDVRPLLVFVNVKSGGCQGLELISSFRKLLNPYQVFDLDNGGPLPGLYVFRQITNYKILVCGGDGTIGWVLQCLDNVGQDSECSSPPCAIVPLGTGNDLARVLCWGSGYTGGEDPLNLLRDVIEAEEIRLDRWTVVFHPEDKPEEPAMKAPSQTTGKKKKAHQAHLSQSQSQQTNQHHQLPALTSSDISGGAQNEDNSQIFVMNNYFGIGIDADLCLDFHNAREENPNQFNSRLRNKGYYVKMGLRKIVGRKAVKDLHKELRLEVDGKVVELPPVDGIIILNILSWGSGANPWGPDKDDQFSTPNHYDGMLEVVGVTGVVHLGQIQSGIRTAMRIAQGGHIKIHLNTDMPVQVDGEPWIQSPGDVVVLKSALKATMLKKTKSKRRLTEPHISPAVLSLSVAQSQQAQAQQHQQQQQLQQQQQQQLLQLQQQQQQQQQQLPENGDKEAAGASSMVLPPSFGST</sequence>
<dbReference type="FunFam" id="3.10.20.90:FF:000200">
    <property type="entry name" value="Diacylglycerol kinase"/>
    <property type="match status" value="1"/>
</dbReference>
<dbReference type="Gene3D" id="2.60.200.40">
    <property type="match status" value="1"/>
</dbReference>
<feature type="compositionally biased region" description="Gly residues" evidence="14">
    <location>
        <begin position="780"/>
        <end position="803"/>
    </location>
</feature>
<dbReference type="InterPro" id="IPR037607">
    <property type="entry name" value="DGK"/>
</dbReference>
<keyword evidence="5" id="KW-0479">Metal-binding</keyword>
<feature type="compositionally biased region" description="Polar residues" evidence="14">
    <location>
        <begin position="452"/>
        <end position="462"/>
    </location>
</feature>
<feature type="compositionally biased region" description="Acidic residues" evidence="14">
    <location>
        <begin position="384"/>
        <end position="396"/>
    </location>
</feature>
<feature type="region of interest" description="Disordered" evidence="14">
    <location>
        <begin position="371"/>
        <end position="466"/>
    </location>
</feature>
<dbReference type="PRINTS" id="PR00008">
    <property type="entry name" value="DAGPEDOMAIN"/>
</dbReference>
<feature type="domain" description="Ras-associating" evidence="17">
    <location>
        <begin position="949"/>
        <end position="1049"/>
    </location>
</feature>
<organism evidence="18 19">
    <name type="scientific">Drosophila pseudoobscura pseudoobscura</name>
    <name type="common">Fruit fly</name>
    <dbReference type="NCBI Taxonomy" id="46245"/>
    <lineage>
        <taxon>Eukaryota</taxon>
        <taxon>Metazoa</taxon>
        <taxon>Ecdysozoa</taxon>
        <taxon>Arthropoda</taxon>
        <taxon>Hexapoda</taxon>
        <taxon>Insecta</taxon>
        <taxon>Pterygota</taxon>
        <taxon>Neoptera</taxon>
        <taxon>Endopterygota</taxon>
        <taxon>Diptera</taxon>
        <taxon>Brachycera</taxon>
        <taxon>Muscomorpha</taxon>
        <taxon>Ephydroidea</taxon>
        <taxon>Drosophilidae</taxon>
        <taxon>Drosophila</taxon>
        <taxon>Sophophora</taxon>
    </lineage>
</organism>
<evidence type="ECO:0000256" key="4">
    <source>
        <dbReference type="ARBA" id="ARBA00022679"/>
    </source>
</evidence>
<evidence type="ECO:0000259" key="15">
    <source>
        <dbReference type="PROSITE" id="PS50081"/>
    </source>
</evidence>